<reference evidence="2 3" key="1">
    <citation type="submission" date="2016-03" db="EMBL/GenBank/DDBJ databases">
        <authorList>
            <person name="Ploux O."/>
        </authorList>
    </citation>
    <scope>NUCLEOTIDE SEQUENCE [LARGE SCALE GENOMIC DNA]</scope>
    <source>
        <strain evidence="2 3">URUG2</strain>
    </source>
</reference>
<dbReference type="AlphaFoldDB" id="A0A2D3UVI7"/>
<evidence type="ECO:0000313" key="3">
    <source>
        <dbReference type="Proteomes" id="UP000225277"/>
    </source>
</evidence>
<protein>
    <recommendedName>
        <fullName evidence="4">BTB domain-containing protein</fullName>
    </recommendedName>
</protein>
<keyword evidence="3" id="KW-1185">Reference proteome</keyword>
<dbReference type="EMBL" id="FJUY01000005">
    <property type="protein sequence ID" value="CZT18195.1"/>
    <property type="molecule type" value="Genomic_DNA"/>
</dbReference>
<gene>
    <name evidence="2" type="ORF">RCC_04035</name>
</gene>
<sequence length="212" mass="24256">MSSKTTVDILRLHSGYFRKYLPPQKTGDNLQRLHWDQTELFAAERFLDFVYKFDYGPREMYSNPPAADATMSDAEIHIGVYRLAQQWIVPRLMGRAKAKFDAYLGTLAGKEDMSELLDLVPILYERQDQQPAVIELQRSLVEAWAGLATQQLAALSKDRLKNVFARFSEFSIDVMMLQSRAATPMAPRKRKRMEQDRSSESRASPDSLTASD</sequence>
<dbReference type="GeneID" id="35599219"/>
<feature type="compositionally biased region" description="Polar residues" evidence="1">
    <location>
        <begin position="201"/>
        <end position="212"/>
    </location>
</feature>
<feature type="region of interest" description="Disordered" evidence="1">
    <location>
        <begin position="182"/>
        <end position="212"/>
    </location>
</feature>
<accession>A0A2D3UVI7</accession>
<organism evidence="2 3">
    <name type="scientific">Ramularia collo-cygni</name>
    <dbReference type="NCBI Taxonomy" id="112498"/>
    <lineage>
        <taxon>Eukaryota</taxon>
        <taxon>Fungi</taxon>
        <taxon>Dikarya</taxon>
        <taxon>Ascomycota</taxon>
        <taxon>Pezizomycotina</taxon>
        <taxon>Dothideomycetes</taxon>
        <taxon>Dothideomycetidae</taxon>
        <taxon>Mycosphaerellales</taxon>
        <taxon>Mycosphaerellaceae</taxon>
        <taxon>Ramularia</taxon>
    </lineage>
</organism>
<name>A0A2D3UVI7_9PEZI</name>
<evidence type="ECO:0008006" key="4">
    <source>
        <dbReference type="Google" id="ProtNLM"/>
    </source>
</evidence>
<dbReference type="Proteomes" id="UP000225277">
    <property type="component" value="Unassembled WGS sequence"/>
</dbReference>
<dbReference type="RefSeq" id="XP_023625085.1">
    <property type="nucleotide sequence ID" value="XM_023769317.1"/>
</dbReference>
<evidence type="ECO:0000256" key="1">
    <source>
        <dbReference type="SAM" id="MobiDB-lite"/>
    </source>
</evidence>
<proteinExistence type="predicted"/>
<evidence type="ECO:0000313" key="2">
    <source>
        <dbReference type="EMBL" id="CZT18195.1"/>
    </source>
</evidence>